<accession>A0A165QQD1</accession>
<feature type="transmembrane region" description="Helical" evidence="1">
    <location>
        <begin position="60"/>
        <end position="80"/>
    </location>
</feature>
<feature type="transmembrane region" description="Helical" evidence="1">
    <location>
        <begin position="140"/>
        <end position="162"/>
    </location>
</feature>
<feature type="transmembrane region" description="Helical" evidence="1">
    <location>
        <begin position="20"/>
        <end position="40"/>
    </location>
</feature>
<sequence>MSRSTIPWPKPQFTIAEAQLVSLFMQSFAFGIHAVVFAICMHRWFRRSKMPGLNTKPWPWVFIAITLFIIGAGDVALNLYHNLSAFVLFKGRGGASFQFRIISDWINIVRTVLYFLNATLSDAALIYRCWIVYANWKLRWVVVIIPSLLWIGATTCAIVDVYCLSTLHKLVTIPHDVALRPYLFAAYSSSLVLNCLVTGLIVHRMWKLNKQTSTFTRQQRFNGTERLKYINRIFVQSALLYTVSVGISVILEMASNDAFYGTTDVSVELAGITFDLIIIRTWTETPRERSAAFTGIDSFMVSEAHAPLRPRFDFLANDPFRAPSPIRTSTCQSDRVSIYTTASKYTTTTTVTESQKLPKLCCTFGIDTKLVHANRSLSPGMT</sequence>
<dbReference type="OrthoDB" id="3357408at2759"/>
<gene>
    <name evidence="2" type="ORF">DAEQUDRAFT_709506</name>
</gene>
<keyword evidence="1" id="KW-1133">Transmembrane helix</keyword>
<proteinExistence type="predicted"/>
<dbReference type="EMBL" id="KV429055">
    <property type="protein sequence ID" value="KZT69779.1"/>
    <property type="molecule type" value="Genomic_DNA"/>
</dbReference>
<organism evidence="2 3">
    <name type="scientific">Daedalea quercina L-15889</name>
    <dbReference type="NCBI Taxonomy" id="1314783"/>
    <lineage>
        <taxon>Eukaryota</taxon>
        <taxon>Fungi</taxon>
        <taxon>Dikarya</taxon>
        <taxon>Basidiomycota</taxon>
        <taxon>Agaricomycotina</taxon>
        <taxon>Agaricomycetes</taxon>
        <taxon>Polyporales</taxon>
        <taxon>Fomitopsis</taxon>
    </lineage>
</organism>
<dbReference type="AlphaFoldDB" id="A0A165QQD1"/>
<dbReference type="Proteomes" id="UP000076727">
    <property type="component" value="Unassembled WGS sequence"/>
</dbReference>
<keyword evidence="1" id="KW-0472">Membrane</keyword>
<feature type="transmembrane region" description="Helical" evidence="1">
    <location>
        <begin position="229"/>
        <end position="251"/>
    </location>
</feature>
<name>A0A165QQD1_9APHY</name>
<reference evidence="2 3" key="1">
    <citation type="journal article" date="2016" name="Mol. Biol. Evol.">
        <title>Comparative Genomics of Early-Diverging Mushroom-Forming Fungi Provides Insights into the Origins of Lignocellulose Decay Capabilities.</title>
        <authorList>
            <person name="Nagy L.G."/>
            <person name="Riley R."/>
            <person name="Tritt A."/>
            <person name="Adam C."/>
            <person name="Daum C."/>
            <person name="Floudas D."/>
            <person name="Sun H."/>
            <person name="Yadav J.S."/>
            <person name="Pangilinan J."/>
            <person name="Larsson K.H."/>
            <person name="Matsuura K."/>
            <person name="Barry K."/>
            <person name="Labutti K."/>
            <person name="Kuo R."/>
            <person name="Ohm R.A."/>
            <person name="Bhattacharya S.S."/>
            <person name="Shirouzu T."/>
            <person name="Yoshinaga Y."/>
            <person name="Martin F.M."/>
            <person name="Grigoriev I.V."/>
            <person name="Hibbett D.S."/>
        </authorList>
    </citation>
    <scope>NUCLEOTIDE SEQUENCE [LARGE SCALE GENOMIC DNA]</scope>
    <source>
        <strain evidence="2 3">L-15889</strain>
    </source>
</reference>
<keyword evidence="3" id="KW-1185">Reference proteome</keyword>
<feature type="transmembrane region" description="Helical" evidence="1">
    <location>
        <begin position="182"/>
        <end position="202"/>
    </location>
</feature>
<protein>
    <submittedName>
        <fullName evidence="2">Uncharacterized protein</fullName>
    </submittedName>
</protein>
<evidence type="ECO:0000256" key="1">
    <source>
        <dbReference type="SAM" id="Phobius"/>
    </source>
</evidence>
<feature type="transmembrane region" description="Helical" evidence="1">
    <location>
        <begin position="112"/>
        <end position="133"/>
    </location>
</feature>
<keyword evidence="1" id="KW-0812">Transmembrane</keyword>
<evidence type="ECO:0000313" key="3">
    <source>
        <dbReference type="Proteomes" id="UP000076727"/>
    </source>
</evidence>
<evidence type="ECO:0000313" key="2">
    <source>
        <dbReference type="EMBL" id="KZT69779.1"/>
    </source>
</evidence>